<evidence type="ECO:0000313" key="2">
    <source>
        <dbReference type="Proteomes" id="UP001234178"/>
    </source>
</evidence>
<proteinExistence type="predicted"/>
<dbReference type="EMBL" id="JAOYFB010000039">
    <property type="protein sequence ID" value="KAK4029331.1"/>
    <property type="molecule type" value="Genomic_DNA"/>
</dbReference>
<name>A0ABR0AW17_9CRUS</name>
<reference evidence="1 2" key="1">
    <citation type="journal article" date="2023" name="Nucleic Acids Res.">
        <title>The hologenome of Daphnia magna reveals possible DNA methylation and microbiome-mediated evolution of the host genome.</title>
        <authorList>
            <person name="Chaturvedi A."/>
            <person name="Li X."/>
            <person name="Dhandapani V."/>
            <person name="Marshall H."/>
            <person name="Kissane S."/>
            <person name="Cuenca-Cambronero M."/>
            <person name="Asole G."/>
            <person name="Calvet F."/>
            <person name="Ruiz-Romero M."/>
            <person name="Marangio P."/>
            <person name="Guigo R."/>
            <person name="Rago D."/>
            <person name="Mirbahai L."/>
            <person name="Eastwood N."/>
            <person name="Colbourne J.K."/>
            <person name="Zhou J."/>
            <person name="Mallon E."/>
            <person name="Orsini L."/>
        </authorList>
    </citation>
    <scope>NUCLEOTIDE SEQUENCE [LARGE SCALE GENOMIC DNA]</scope>
    <source>
        <strain evidence="1">LRV0_1</strain>
    </source>
</reference>
<comment type="caution">
    <text evidence="1">The sequence shown here is derived from an EMBL/GenBank/DDBJ whole genome shotgun (WGS) entry which is preliminary data.</text>
</comment>
<gene>
    <name evidence="1" type="ORF">OUZ56_022331</name>
</gene>
<sequence length="80" mass="9116">MFCYNLGLANWIGSVPPHCAPDTQSYQNDGSIEIILKRNRHIQHAYIELIHTVASRSGVALHYHGNEMKRPVTTIRKQFA</sequence>
<dbReference type="Proteomes" id="UP001234178">
    <property type="component" value="Unassembled WGS sequence"/>
</dbReference>
<keyword evidence="2" id="KW-1185">Reference proteome</keyword>
<accession>A0ABR0AW17</accession>
<evidence type="ECO:0000313" key="1">
    <source>
        <dbReference type="EMBL" id="KAK4029331.1"/>
    </source>
</evidence>
<protein>
    <submittedName>
        <fullName evidence="1">Uncharacterized protein</fullName>
    </submittedName>
</protein>
<organism evidence="1 2">
    <name type="scientific">Daphnia magna</name>
    <dbReference type="NCBI Taxonomy" id="35525"/>
    <lineage>
        <taxon>Eukaryota</taxon>
        <taxon>Metazoa</taxon>
        <taxon>Ecdysozoa</taxon>
        <taxon>Arthropoda</taxon>
        <taxon>Crustacea</taxon>
        <taxon>Branchiopoda</taxon>
        <taxon>Diplostraca</taxon>
        <taxon>Cladocera</taxon>
        <taxon>Anomopoda</taxon>
        <taxon>Daphniidae</taxon>
        <taxon>Daphnia</taxon>
    </lineage>
</organism>